<reference evidence="2 3" key="1">
    <citation type="submission" date="2023-09" db="EMBL/GenBank/DDBJ databases">
        <authorList>
            <person name="Rey-Velasco X."/>
        </authorList>
    </citation>
    <scope>NUCLEOTIDE SEQUENCE [LARGE SCALE GENOMIC DNA]</scope>
    <source>
        <strain evidence="2 3">F390</strain>
    </source>
</reference>
<evidence type="ECO:0000313" key="2">
    <source>
        <dbReference type="EMBL" id="MDT0574687.1"/>
    </source>
</evidence>
<evidence type="ECO:0008006" key="4">
    <source>
        <dbReference type="Google" id="ProtNLM"/>
    </source>
</evidence>
<gene>
    <name evidence="2" type="ORF">RM533_00655</name>
</gene>
<comment type="caution">
    <text evidence="2">The sequence shown here is derived from an EMBL/GenBank/DDBJ whole genome shotgun (WGS) entry which is preliminary data.</text>
</comment>
<evidence type="ECO:0000313" key="3">
    <source>
        <dbReference type="Proteomes" id="UP001259803"/>
    </source>
</evidence>
<proteinExistence type="predicted"/>
<feature type="region of interest" description="Disordered" evidence="1">
    <location>
        <begin position="135"/>
        <end position="157"/>
    </location>
</feature>
<keyword evidence="3" id="KW-1185">Reference proteome</keyword>
<protein>
    <recommendedName>
        <fullName evidence="4">Flagellar FliJ protein</fullName>
    </recommendedName>
</protein>
<organism evidence="2 3">
    <name type="scientific">Croceicoccus esteveae</name>
    <dbReference type="NCBI Taxonomy" id="3075597"/>
    <lineage>
        <taxon>Bacteria</taxon>
        <taxon>Pseudomonadati</taxon>
        <taxon>Pseudomonadota</taxon>
        <taxon>Alphaproteobacteria</taxon>
        <taxon>Sphingomonadales</taxon>
        <taxon>Erythrobacteraceae</taxon>
        <taxon>Croceicoccus</taxon>
    </lineage>
</organism>
<dbReference type="Proteomes" id="UP001259803">
    <property type="component" value="Unassembled WGS sequence"/>
</dbReference>
<evidence type="ECO:0000256" key="1">
    <source>
        <dbReference type="SAM" id="MobiDB-lite"/>
    </source>
</evidence>
<dbReference type="RefSeq" id="WP_311339257.1">
    <property type="nucleotide sequence ID" value="NZ_JAVRHS010000001.1"/>
</dbReference>
<dbReference type="EMBL" id="JAVRHS010000001">
    <property type="protein sequence ID" value="MDT0574687.1"/>
    <property type="molecule type" value="Genomic_DNA"/>
</dbReference>
<name>A0ABU2ZDL1_9SPHN</name>
<accession>A0ABU2ZDL1</accession>
<sequence length="157" mass="17385">MKPRLLLPVPAEDNRLARLRRLERLRTAERINAGRMAAEAQSTYARLHALARRSADLASDYTAPSNAVEGAALQRLRLFRAGLDQLSQKAAGESAMARQHADRRNDELVQATRRLDKAAEQTGAAVRAAAYEKNEQDVPLSADLARSLNSRRRTRGS</sequence>